<protein>
    <submittedName>
        <fullName evidence="1">Uncharacterized protein</fullName>
    </submittedName>
</protein>
<sequence length="66" mass="7594">MMIHDFSFCIQSKLNNFGPYQLLHTYIHTYIHTVGFLSLCNLTSTTLNSINISHCTMHFDVNVDLS</sequence>
<comment type="caution">
    <text evidence="1">The sequence shown here is derived from an EMBL/GenBank/DDBJ whole genome shotgun (WGS) entry which is preliminary data.</text>
</comment>
<name>A0AAI9X4E6_PENTH</name>
<keyword evidence="2" id="KW-1185">Reference proteome</keyword>
<proteinExistence type="predicted"/>
<evidence type="ECO:0000313" key="2">
    <source>
        <dbReference type="Proteomes" id="UP001227192"/>
    </source>
</evidence>
<gene>
    <name evidence="1" type="ORF">VN97_g9939</name>
</gene>
<dbReference type="AlphaFoldDB" id="A0AAI9X4E6"/>
<reference evidence="1" key="1">
    <citation type="submission" date="2015-06" db="EMBL/GenBank/DDBJ databases">
        <authorList>
            <person name="Nguyen H."/>
        </authorList>
    </citation>
    <scope>NUCLEOTIDE SEQUENCE</scope>
    <source>
        <strain evidence="1">DAOM 180753</strain>
    </source>
</reference>
<dbReference type="Proteomes" id="UP001227192">
    <property type="component" value="Unassembled WGS sequence"/>
</dbReference>
<organism evidence="1 2">
    <name type="scientific">Penicillium thymicola</name>
    <dbReference type="NCBI Taxonomy" id="293382"/>
    <lineage>
        <taxon>Eukaryota</taxon>
        <taxon>Fungi</taxon>
        <taxon>Dikarya</taxon>
        <taxon>Ascomycota</taxon>
        <taxon>Pezizomycotina</taxon>
        <taxon>Eurotiomycetes</taxon>
        <taxon>Eurotiomycetidae</taxon>
        <taxon>Eurotiales</taxon>
        <taxon>Aspergillaceae</taxon>
        <taxon>Penicillium</taxon>
    </lineage>
</organism>
<evidence type="ECO:0000313" key="1">
    <source>
        <dbReference type="EMBL" id="KAJ9483465.1"/>
    </source>
</evidence>
<reference evidence="1" key="2">
    <citation type="journal article" date="2016" name="Fungal Biol.">
        <title>Ochratoxin A production by Penicillium thymicola.</title>
        <authorList>
            <person name="Nguyen H.D.T."/>
            <person name="McMullin D.R."/>
            <person name="Ponomareva E."/>
            <person name="Riley R."/>
            <person name="Pomraning K.R."/>
            <person name="Baker S.E."/>
            <person name="Seifert K.A."/>
        </authorList>
    </citation>
    <scope>NUCLEOTIDE SEQUENCE</scope>
    <source>
        <strain evidence="1">DAOM 180753</strain>
    </source>
</reference>
<dbReference type="EMBL" id="LACB01000428">
    <property type="protein sequence ID" value="KAJ9483465.1"/>
    <property type="molecule type" value="Genomic_DNA"/>
</dbReference>
<accession>A0AAI9X4E6</accession>